<dbReference type="PROSITE" id="PS51725">
    <property type="entry name" value="ABM"/>
    <property type="match status" value="1"/>
</dbReference>
<accession>A0A2W5ERD4</accession>
<comment type="caution">
    <text evidence="2">The sequence shown here is derived from an EMBL/GenBank/DDBJ whole genome shotgun (WGS) entry which is preliminary data.</text>
</comment>
<feature type="domain" description="ABM" evidence="1">
    <location>
        <begin position="18"/>
        <end position="107"/>
    </location>
</feature>
<dbReference type="SUPFAM" id="SSF54909">
    <property type="entry name" value="Dimeric alpha+beta barrel"/>
    <property type="match status" value="1"/>
</dbReference>
<evidence type="ECO:0000259" key="1">
    <source>
        <dbReference type="PROSITE" id="PS51725"/>
    </source>
</evidence>
<dbReference type="PANTHER" id="PTHR33336">
    <property type="entry name" value="QUINOL MONOOXYGENASE YGIN-RELATED"/>
    <property type="match status" value="1"/>
</dbReference>
<dbReference type="InterPro" id="IPR011008">
    <property type="entry name" value="Dimeric_a/b-barrel"/>
</dbReference>
<dbReference type="Pfam" id="PF03992">
    <property type="entry name" value="ABM"/>
    <property type="match status" value="1"/>
</dbReference>
<dbReference type="PANTHER" id="PTHR33336:SF15">
    <property type="entry name" value="ABM DOMAIN-CONTAINING PROTEIN"/>
    <property type="match status" value="1"/>
</dbReference>
<sequence>MRGLRPTPHIKEGDMSAVDLIVVLQASEGRSEQLRDTLEALREASLQEPGCLDYRIAQGHLSANHFFLLERWTDAEALFQHEHTPHFLEGVARVQACCKSIDIQPVTWLPE</sequence>
<reference evidence="2 3" key="1">
    <citation type="submission" date="2017-08" db="EMBL/GenBank/DDBJ databases">
        <title>Infants hospitalized years apart are colonized by the same room-sourced microbial strains.</title>
        <authorList>
            <person name="Brooks B."/>
            <person name="Olm M.R."/>
            <person name="Firek B.A."/>
            <person name="Baker R."/>
            <person name="Thomas B.C."/>
            <person name="Morowitz M.J."/>
            <person name="Banfield J.F."/>
        </authorList>
    </citation>
    <scope>NUCLEOTIDE SEQUENCE [LARGE SCALE GENOMIC DNA]</scope>
    <source>
        <strain evidence="2">S2_009_000_R2_77</strain>
    </source>
</reference>
<protein>
    <recommendedName>
        <fullName evidence="1">ABM domain-containing protein</fullName>
    </recommendedName>
</protein>
<organism evidence="2 3">
    <name type="scientific">Pseudomonas kuykendallii</name>
    <dbReference type="NCBI Taxonomy" id="1007099"/>
    <lineage>
        <taxon>Bacteria</taxon>
        <taxon>Pseudomonadati</taxon>
        <taxon>Pseudomonadota</taxon>
        <taxon>Gammaproteobacteria</taxon>
        <taxon>Pseudomonadales</taxon>
        <taxon>Pseudomonadaceae</taxon>
        <taxon>Pseudomonas</taxon>
    </lineage>
</organism>
<proteinExistence type="predicted"/>
<dbReference type="EMBL" id="QFOH01000029">
    <property type="protein sequence ID" value="PZP21402.1"/>
    <property type="molecule type" value="Genomic_DNA"/>
</dbReference>
<dbReference type="GO" id="GO:0003824">
    <property type="term" value="F:catalytic activity"/>
    <property type="evidence" value="ECO:0007669"/>
    <property type="project" value="TreeGrafter"/>
</dbReference>
<dbReference type="AlphaFoldDB" id="A0A2W5ERD4"/>
<name>A0A2W5ERD4_9PSED</name>
<dbReference type="InterPro" id="IPR007138">
    <property type="entry name" value="ABM_dom"/>
</dbReference>
<dbReference type="Gene3D" id="3.30.70.100">
    <property type="match status" value="1"/>
</dbReference>
<gene>
    <name evidence="2" type="ORF">DI599_19090</name>
</gene>
<evidence type="ECO:0000313" key="2">
    <source>
        <dbReference type="EMBL" id="PZP21402.1"/>
    </source>
</evidence>
<dbReference type="Proteomes" id="UP000249198">
    <property type="component" value="Unassembled WGS sequence"/>
</dbReference>
<evidence type="ECO:0000313" key="3">
    <source>
        <dbReference type="Proteomes" id="UP000249198"/>
    </source>
</evidence>
<dbReference type="InterPro" id="IPR050744">
    <property type="entry name" value="AI-2_Isomerase_LsrG"/>
</dbReference>